<gene>
    <name evidence="1" type="ORF">GWI33_001871</name>
</gene>
<feature type="non-terminal residue" evidence="1">
    <location>
        <position position="1"/>
    </location>
</feature>
<protein>
    <submittedName>
        <fullName evidence="1">Uncharacterized protein</fullName>
    </submittedName>
</protein>
<name>A0A834HXZ6_RHYFE</name>
<accession>A0A834HXZ6</accession>
<dbReference type="InterPro" id="IPR013783">
    <property type="entry name" value="Ig-like_fold"/>
</dbReference>
<evidence type="ECO:0000313" key="1">
    <source>
        <dbReference type="EMBL" id="KAF7263562.1"/>
    </source>
</evidence>
<organism evidence="1 2">
    <name type="scientific">Rhynchophorus ferrugineus</name>
    <name type="common">Red palm weevil</name>
    <name type="synonym">Curculio ferrugineus</name>
    <dbReference type="NCBI Taxonomy" id="354439"/>
    <lineage>
        <taxon>Eukaryota</taxon>
        <taxon>Metazoa</taxon>
        <taxon>Ecdysozoa</taxon>
        <taxon>Arthropoda</taxon>
        <taxon>Hexapoda</taxon>
        <taxon>Insecta</taxon>
        <taxon>Pterygota</taxon>
        <taxon>Neoptera</taxon>
        <taxon>Endopterygota</taxon>
        <taxon>Coleoptera</taxon>
        <taxon>Polyphaga</taxon>
        <taxon>Cucujiformia</taxon>
        <taxon>Curculionidae</taxon>
        <taxon>Dryophthorinae</taxon>
        <taxon>Rhynchophorus</taxon>
    </lineage>
</organism>
<keyword evidence="2" id="KW-1185">Reference proteome</keyword>
<evidence type="ECO:0000313" key="2">
    <source>
        <dbReference type="Proteomes" id="UP000625711"/>
    </source>
</evidence>
<dbReference type="AlphaFoldDB" id="A0A834HXZ6"/>
<dbReference type="Proteomes" id="UP000625711">
    <property type="component" value="Unassembled WGS sequence"/>
</dbReference>
<proteinExistence type="predicted"/>
<sequence>MNIPPEPKQENRLRNYTVHFGKVKVFQSYTKTVVCTHFTVKNNVICNIKQHPDTCKIHNMFTVSSPCSDVRIPAHKHLEFIVTYKPIIPNYRSLEIYEYTDSDLNSFYIILKGEAI</sequence>
<comment type="caution">
    <text evidence="1">The sequence shown here is derived from an EMBL/GenBank/DDBJ whole genome shotgun (WGS) entry which is preliminary data.</text>
</comment>
<reference evidence="1" key="1">
    <citation type="submission" date="2020-08" db="EMBL/GenBank/DDBJ databases">
        <title>Genome sequencing and assembly of the red palm weevil Rhynchophorus ferrugineus.</title>
        <authorList>
            <person name="Dias G.B."/>
            <person name="Bergman C.M."/>
            <person name="Manee M."/>
        </authorList>
    </citation>
    <scope>NUCLEOTIDE SEQUENCE</scope>
    <source>
        <strain evidence="1">AA-2017</strain>
        <tissue evidence="1">Whole larva</tissue>
    </source>
</reference>
<dbReference type="Gene3D" id="2.60.40.10">
    <property type="entry name" value="Immunoglobulins"/>
    <property type="match status" value="1"/>
</dbReference>
<dbReference type="EMBL" id="JAACXV010020814">
    <property type="protein sequence ID" value="KAF7263562.1"/>
    <property type="molecule type" value="Genomic_DNA"/>
</dbReference>